<dbReference type="Proteomes" id="UP000779900">
    <property type="component" value="Unassembled WGS sequence"/>
</dbReference>
<keyword evidence="1" id="KW-0812">Transmembrane</keyword>
<keyword evidence="1" id="KW-1133">Transmembrane helix</keyword>
<gene>
    <name evidence="2" type="ORF">FJY68_14440</name>
</gene>
<evidence type="ECO:0000313" key="3">
    <source>
        <dbReference type="Proteomes" id="UP000779900"/>
    </source>
</evidence>
<organism evidence="2 3">
    <name type="scientific">candidate division WOR-3 bacterium</name>
    <dbReference type="NCBI Taxonomy" id="2052148"/>
    <lineage>
        <taxon>Bacteria</taxon>
        <taxon>Bacteria division WOR-3</taxon>
    </lineage>
</organism>
<name>A0A937XI96_UNCW3</name>
<feature type="transmembrane region" description="Helical" evidence="1">
    <location>
        <begin position="26"/>
        <end position="49"/>
    </location>
</feature>
<reference evidence="2" key="1">
    <citation type="submission" date="2019-03" db="EMBL/GenBank/DDBJ databases">
        <title>Lake Tanganyika Metagenome-Assembled Genomes (MAGs).</title>
        <authorList>
            <person name="Tran P."/>
        </authorList>
    </citation>
    <scope>NUCLEOTIDE SEQUENCE</scope>
    <source>
        <strain evidence="2">K_DeepCast_150m_m2_040</strain>
    </source>
</reference>
<dbReference type="EMBL" id="VGIR01000214">
    <property type="protein sequence ID" value="MBM3333019.1"/>
    <property type="molecule type" value="Genomic_DNA"/>
</dbReference>
<feature type="non-terminal residue" evidence="2">
    <location>
        <position position="61"/>
    </location>
</feature>
<accession>A0A937XI96</accession>
<comment type="caution">
    <text evidence="2">The sequence shown here is derived from an EMBL/GenBank/DDBJ whole genome shotgun (WGS) entry which is preliminary data.</text>
</comment>
<protein>
    <submittedName>
        <fullName evidence="2">Uncharacterized protein</fullName>
    </submittedName>
</protein>
<keyword evidence="1" id="KW-0472">Membrane</keyword>
<sequence>MAIATNTFWLMIETMVPPGMARGLELLPYFGGVFLATLVGQLLGPYAALRWELEKLDPGTR</sequence>
<proteinExistence type="predicted"/>
<evidence type="ECO:0000256" key="1">
    <source>
        <dbReference type="SAM" id="Phobius"/>
    </source>
</evidence>
<evidence type="ECO:0000313" key="2">
    <source>
        <dbReference type="EMBL" id="MBM3333019.1"/>
    </source>
</evidence>
<dbReference type="AlphaFoldDB" id="A0A937XI96"/>